<protein>
    <submittedName>
        <fullName evidence="3">PaaI family thioesterase</fullName>
    </submittedName>
</protein>
<sequence length="130" mass="13955">MESGMERLGNDSFARHLGIKLTDMKPGYAQAMMEVKPELLNGVNITHGGAIFSLVDIVIAAASNAHGPVALALNANIHFIKATKEGAILTATAREESLTKKTGIYRVEVKDEHNNLISLAEGLAYRPSVK</sequence>
<dbReference type="InterPro" id="IPR029069">
    <property type="entry name" value="HotDog_dom_sf"/>
</dbReference>
<dbReference type="CDD" id="cd03443">
    <property type="entry name" value="PaaI_thioesterase"/>
    <property type="match status" value="1"/>
</dbReference>
<dbReference type="PANTHER" id="PTHR42856:SF1">
    <property type="entry name" value="ACYL-COENZYME A THIOESTERASE PAAI"/>
    <property type="match status" value="1"/>
</dbReference>
<accession>A0A9X4JW17</accession>
<dbReference type="EMBL" id="JAKOAV010000028">
    <property type="protein sequence ID" value="MDF9409341.1"/>
    <property type="molecule type" value="Genomic_DNA"/>
</dbReference>
<dbReference type="SUPFAM" id="SSF54637">
    <property type="entry name" value="Thioesterase/thiol ester dehydrase-isomerase"/>
    <property type="match status" value="1"/>
</dbReference>
<dbReference type="GO" id="GO:0016289">
    <property type="term" value="F:acyl-CoA hydrolase activity"/>
    <property type="evidence" value="ECO:0007669"/>
    <property type="project" value="TreeGrafter"/>
</dbReference>
<evidence type="ECO:0000259" key="2">
    <source>
        <dbReference type="Pfam" id="PF03061"/>
    </source>
</evidence>
<feature type="domain" description="Thioesterase" evidence="2">
    <location>
        <begin position="45"/>
        <end position="116"/>
    </location>
</feature>
<dbReference type="Gene3D" id="3.10.129.10">
    <property type="entry name" value="Hotdog Thioesterase"/>
    <property type="match status" value="1"/>
</dbReference>
<evidence type="ECO:0000256" key="1">
    <source>
        <dbReference type="ARBA" id="ARBA00022801"/>
    </source>
</evidence>
<organism evidence="3 4">
    <name type="scientific">Pelotomaculum isophthalicicum JI</name>
    <dbReference type="NCBI Taxonomy" id="947010"/>
    <lineage>
        <taxon>Bacteria</taxon>
        <taxon>Bacillati</taxon>
        <taxon>Bacillota</taxon>
        <taxon>Clostridia</taxon>
        <taxon>Eubacteriales</taxon>
        <taxon>Desulfotomaculaceae</taxon>
        <taxon>Pelotomaculum</taxon>
    </lineage>
</organism>
<evidence type="ECO:0000313" key="4">
    <source>
        <dbReference type="Proteomes" id="UP001154312"/>
    </source>
</evidence>
<dbReference type="NCBIfam" id="TIGR00369">
    <property type="entry name" value="unchar_dom_1"/>
    <property type="match status" value="1"/>
</dbReference>
<dbReference type="Proteomes" id="UP001154312">
    <property type="component" value="Unassembled WGS sequence"/>
</dbReference>
<name>A0A9X4JW17_9FIRM</name>
<keyword evidence="1" id="KW-0378">Hydrolase</keyword>
<proteinExistence type="predicted"/>
<dbReference type="InterPro" id="IPR052723">
    <property type="entry name" value="Acyl-CoA_thioesterase_PaaI"/>
</dbReference>
<keyword evidence="4" id="KW-1185">Reference proteome</keyword>
<gene>
    <name evidence="3" type="ORF">L7E55_13415</name>
</gene>
<comment type="caution">
    <text evidence="3">The sequence shown here is derived from an EMBL/GenBank/DDBJ whole genome shotgun (WGS) entry which is preliminary data.</text>
</comment>
<reference evidence="3" key="1">
    <citation type="submission" date="2022-02" db="EMBL/GenBank/DDBJ databases">
        <authorList>
            <person name="Leng L."/>
        </authorList>
    </citation>
    <scope>NUCLEOTIDE SEQUENCE</scope>
    <source>
        <strain evidence="3">JI</strain>
    </source>
</reference>
<evidence type="ECO:0000313" key="3">
    <source>
        <dbReference type="EMBL" id="MDF9409341.1"/>
    </source>
</evidence>
<dbReference type="Pfam" id="PF03061">
    <property type="entry name" value="4HBT"/>
    <property type="match status" value="1"/>
</dbReference>
<dbReference type="PANTHER" id="PTHR42856">
    <property type="entry name" value="ACYL-COENZYME A THIOESTERASE PAAI"/>
    <property type="match status" value="1"/>
</dbReference>
<dbReference type="InterPro" id="IPR006683">
    <property type="entry name" value="Thioestr_dom"/>
</dbReference>
<dbReference type="AlphaFoldDB" id="A0A9X4JW17"/>
<dbReference type="RefSeq" id="WP_277444803.1">
    <property type="nucleotide sequence ID" value="NZ_JAKOAV010000028.1"/>
</dbReference>
<dbReference type="InterPro" id="IPR003736">
    <property type="entry name" value="PAAI_dom"/>
</dbReference>